<dbReference type="InterPro" id="IPR013022">
    <property type="entry name" value="Xyl_isomerase-like_TIM-brl"/>
</dbReference>
<feature type="domain" description="Xylose isomerase-like TIM barrel" evidence="1">
    <location>
        <begin position="26"/>
        <end position="255"/>
    </location>
</feature>
<dbReference type="Proteomes" id="UP000824249">
    <property type="component" value="Unassembled WGS sequence"/>
</dbReference>
<sequence>MFSGVSTSCLFMREMNEDALTVLNGLGVRATEVFLTTFSEYTEEFARLLLSRRGDLRVHSVHVLNTQFEPQLFGGHPRARADAFRLLHEAMSAARILGAERYTFHGITRLKKNSVPPDPARLAPSFRAVLDACAEHGVRLCLETVHWALYNEPGLFRPLAAACPDLLGVLDVKQARLSGYPYPMYIKDMEGHISHVHLSDVDERGRICLPGEGNFDFEECLRRLKDAGFDGAAIIEVYPDNYGDYARLRRACDYLDEIIDKIGK</sequence>
<dbReference type="GO" id="GO:0016853">
    <property type="term" value="F:isomerase activity"/>
    <property type="evidence" value="ECO:0007669"/>
    <property type="project" value="UniProtKB-KW"/>
</dbReference>
<gene>
    <name evidence="2" type="ORF">H9737_04225</name>
</gene>
<evidence type="ECO:0000259" key="1">
    <source>
        <dbReference type="Pfam" id="PF01261"/>
    </source>
</evidence>
<proteinExistence type="predicted"/>
<accession>A0A9D1VTX4</accession>
<dbReference type="AlphaFoldDB" id="A0A9D1VTX4"/>
<evidence type="ECO:0000313" key="3">
    <source>
        <dbReference type="Proteomes" id="UP000824249"/>
    </source>
</evidence>
<dbReference type="PANTHER" id="PTHR12110:SF21">
    <property type="entry name" value="XYLOSE ISOMERASE-LIKE TIM BARREL DOMAIN-CONTAINING PROTEIN"/>
    <property type="match status" value="1"/>
</dbReference>
<dbReference type="PANTHER" id="PTHR12110">
    <property type="entry name" value="HYDROXYPYRUVATE ISOMERASE"/>
    <property type="match status" value="1"/>
</dbReference>
<keyword evidence="2" id="KW-0413">Isomerase</keyword>
<dbReference type="Pfam" id="PF01261">
    <property type="entry name" value="AP_endonuc_2"/>
    <property type="match status" value="1"/>
</dbReference>
<reference evidence="2" key="1">
    <citation type="journal article" date="2021" name="PeerJ">
        <title>Extensive microbial diversity within the chicken gut microbiome revealed by metagenomics and culture.</title>
        <authorList>
            <person name="Gilroy R."/>
            <person name="Ravi A."/>
            <person name="Getino M."/>
            <person name="Pursley I."/>
            <person name="Horton D.L."/>
            <person name="Alikhan N.F."/>
            <person name="Baker D."/>
            <person name="Gharbi K."/>
            <person name="Hall N."/>
            <person name="Watson M."/>
            <person name="Adriaenssens E.M."/>
            <person name="Foster-Nyarko E."/>
            <person name="Jarju S."/>
            <person name="Secka A."/>
            <person name="Antonio M."/>
            <person name="Oren A."/>
            <person name="Chaudhuri R.R."/>
            <person name="La Ragione R."/>
            <person name="Hildebrand F."/>
            <person name="Pallen M.J."/>
        </authorList>
    </citation>
    <scope>NUCLEOTIDE SEQUENCE</scope>
    <source>
        <strain evidence="2">26628</strain>
    </source>
</reference>
<dbReference type="InterPro" id="IPR050312">
    <property type="entry name" value="IolE/XylAMocC-like"/>
</dbReference>
<organism evidence="2 3">
    <name type="scientific">Candidatus Borkfalkia faecigallinarum</name>
    <dbReference type="NCBI Taxonomy" id="2838509"/>
    <lineage>
        <taxon>Bacteria</taxon>
        <taxon>Bacillati</taxon>
        <taxon>Bacillota</taxon>
        <taxon>Clostridia</taxon>
        <taxon>Christensenellales</taxon>
        <taxon>Christensenellaceae</taxon>
        <taxon>Candidatus Borkfalkia</taxon>
    </lineage>
</organism>
<dbReference type="Gene3D" id="3.20.20.150">
    <property type="entry name" value="Divalent-metal-dependent TIM barrel enzymes"/>
    <property type="match status" value="1"/>
</dbReference>
<comment type="caution">
    <text evidence="2">The sequence shown here is derived from an EMBL/GenBank/DDBJ whole genome shotgun (WGS) entry which is preliminary data.</text>
</comment>
<dbReference type="EMBL" id="DXFD01000061">
    <property type="protein sequence ID" value="HIX46881.1"/>
    <property type="molecule type" value="Genomic_DNA"/>
</dbReference>
<dbReference type="SUPFAM" id="SSF51658">
    <property type="entry name" value="Xylose isomerase-like"/>
    <property type="match status" value="1"/>
</dbReference>
<evidence type="ECO:0000313" key="2">
    <source>
        <dbReference type="EMBL" id="HIX46881.1"/>
    </source>
</evidence>
<name>A0A9D1VTX4_9FIRM</name>
<reference evidence="2" key="2">
    <citation type="submission" date="2021-04" db="EMBL/GenBank/DDBJ databases">
        <authorList>
            <person name="Gilroy R."/>
        </authorList>
    </citation>
    <scope>NUCLEOTIDE SEQUENCE</scope>
    <source>
        <strain evidence="2">26628</strain>
    </source>
</reference>
<dbReference type="InterPro" id="IPR036237">
    <property type="entry name" value="Xyl_isomerase-like_sf"/>
</dbReference>
<protein>
    <submittedName>
        <fullName evidence="2">Sugar phosphate isomerase/epimerase</fullName>
    </submittedName>
</protein>